<name>A0A0C2MV30_THEKT</name>
<sequence length="184" mass="21274">MYIDDIVVNGQVRTPRSIFSKIDESVISSAMHNRGRTLTEILRHRLTPNSALDHCNISIVVCFPNRKESTLSKIIMRNVSPRSKSIPTVSHPTKETVNHSLFFRVWVIYLTSTQNLGSIQTMLRHTVTQAEHRLNGEGRPKNQKLEVFDNLLKTFKYRCNDIYITLLDDGICMQKFYIIDHDDI</sequence>
<comment type="caution">
    <text evidence="1">The sequence shown here is derived from an EMBL/GenBank/DDBJ whole genome shotgun (WGS) entry which is preliminary data.</text>
</comment>
<reference evidence="1 2" key="1">
    <citation type="journal article" date="2014" name="Genome Biol. Evol.">
        <title>The genome of the myxosporean Thelohanellus kitauei shows adaptations to nutrient acquisition within its fish host.</title>
        <authorList>
            <person name="Yang Y."/>
            <person name="Xiong J."/>
            <person name="Zhou Z."/>
            <person name="Huo F."/>
            <person name="Miao W."/>
            <person name="Ran C."/>
            <person name="Liu Y."/>
            <person name="Zhang J."/>
            <person name="Feng J."/>
            <person name="Wang M."/>
            <person name="Wang M."/>
            <person name="Wang L."/>
            <person name="Yao B."/>
        </authorList>
    </citation>
    <scope>NUCLEOTIDE SEQUENCE [LARGE SCALE GENOMIC DNA]</scope>
    <source>
        <strain evidence="1">Wuqing</strain>
    </source>
</reference>
<proteinExistence type="predicted"/>
<protein>
    <submittedName>
        <fullName evidence="1">Uncharacterized protein</fullName>
    </submittedName>
</protein>
<dbReference type="AlphaFoldDB" id="A0A0C2MV30"/>
<gene>
    <name evidence="1" type="ORF">RF11_09207</name>
</gene>
<keyword evidence="2" id="KW-1185">Reference proteome</keyword>
<organism evidence="1 2">
    <name type="scientific">Thelohanellus kitauei</name>
    <name type="common">Myxosporean</name>
    <dbReference type="NCBI Taxonomy" id="669202"/>
    <lineage>
        <taxon>Eukaryota</taxon>
        <taxon>Metazoa</taxon>
        <taxon>Cnidaria</taxon>
        <taxon>Myxozoa</taxon>
        <taxon>Myxosporea</taxon>
        <taxon>Bivalvulida</taxon>
        <taxon>Platysporina</taxon>
        <taxon>Myxobolidae</taxon>
        <taxon>Thelohanellus</taxon>
    </lineage>
</organism>
<evidence type="ECO:0000313" key="2">
    <source>
        <dbReference type="Proteomes" id="UP000031668"/>
    </source>
</evidence>
<accession>A0A0C2MV30</accession>
<dbReference type="Proteomes" id="UP000031668">
    <property type="component" value="Unassembled WGS sequence"/>
</dbReference>
<dbReference type="EMBL" id="JWZT01001836">
    <property type="protein sequence ID" value="KII71186.1"/>
    <property type="molecule type" value="Genomic_DNA"/>
</dbReference>
<evidence type="ECO:0000313" key="1">
    <source>
        <dbReference type="EMBL" id="KII71186.1"/>
    </source>
</evidence>